<evidence type="ECO:0000313" key="2">
    <source>
        <dbReference type="Proteomes" id="UP000245626"/>
    </source>
</evidence>
<gene>
    <name evidence="1" type="ORF">IE53DRAFT_319792</name>
</gene>
<protein>
    <submittedName>
        <fullName evidence="1">Uncharacterized protein</fullName>
    </submittedName>
</protein>
<dbReference type="Proteomes" id="UP000245626">
    <property type="component" value="Unassembled WGS sequence"/>
</dbReference>
<accession>A0ACD0NR15</accession>
<keyword evidence="2" id="KW-1185">Reference proteome</keyword>
<name>A0ACD0NR15_9BASI</name>
<dbReference type="EMBL" id="KZ820243">
    <property type="protein sequence ID" value="PWN48244.1"/>
    <property type="molecule type" value="Genomic_DNA"/>
</dbReference>
<evidence type="ECO:0000313" key="1">
    <source>
        <dbReference type="EMBL" id="PWN48244.1"/>
    </source>
</evidence>
<organism evidence="1 2">
    <name type="scientific">Violaceomyces palustris</name>
    <dbReference type="NCBI Taxonomy" id="1673888"/>
    <lineage>
        <taxon>Eukaryota</taxon>
        <taxon>Fungi</taxon>
        <taxon>Dikarya</taxon>
        <taxon>Basidiomycota</taxon>
        <taxon>Ustilaginomycotina</taxon>
        <taxon>Ustilaginomycetes</taxon>
        <taxon>Violaceomycetales</taxon>
        <taxon>Violaceomycetaceae</taxon>
        <taxon>Violaceomyces</taxon>
    </lineage>
</organism>
<reference evidence="1 2" key="1">
    <citation type="journal article" date="2018" name="Mol. Biol. Evol.">
        <title>Broad Genomic Sampling Reveals a Smut Pathogenic Ancestry of the Fungal Clade Ustilaginomycotina.</title>
        <authorList>
            <person name="Kijpornyongpan T."/>
            <person name="Mondo S.J."/>
            <person name="Barry K."/>
            <person name="Sandor L."/>
            <person name="Lee J."/>
            <person name="Lipzen A."/>
            <person name="Pangilinan J."/>
            <person name="LaButti K."/>
            <person name="Hainaut M."/>
            <person name="Henrissat B."/>
            <person name="Grigoriev I.V."/>
            <person name="Spatafora J.W."/>
            <person name="Aime M.C."/>
        </authorList>
    </citation>
    <scope>NUCLEOTIDE SEQUENCE [LARGE SCALE GENOMIC DNA]</scope>
    <source>
        <strain evidence="1 2">SA 807</strain>
    </source>
</reference>
<proteinExistence type="predicted"/>
<sequence length="245" mass="24910">MTVPPHLSVLRRAPTDVSPLTPATTNQGQPLLIQWTPGGSDWESMEIKFMTGSNQHMTELETVATGVDGTSNGEGKLQWTAPEVSPNSAIYFFQFSHGGTNLTWTTRFAIADEDGNTTTPPYSKQPEGPAIPWGEGKLLSASNTTTTTSSSSSSTAATASSTSTAPASTTTSTPSSSTSTSTVSLPSTSVSTSSGSSSSSSSNSNGSQSSTTSSGNNQSSGASASFQSRFVAAAGLTLGAMALLI</sequence>